<keyword evidence="10" id="KW-0509">mRNA transport</keyword>
<dbReference type="GeneID" id="42006029"/>
<dbReference type="InterPro" id="IPR001849">
    <property type="entry name" value="PH_domain"/>
</dbReference>
<protein>
    <recommendedName>
        <fullName evidence="10">Nuclear pore complex protein Nup85</fullName>
    </recommendedName>
</protein>
<keyword evidence="10" id="KW-0539">Nucleus</keyword>
<reference evidence="15 16" key="1">
    <citation type="journal article" date="2019" name="Sci. Rep.">
        <title>Comparative genomics of chytrid fungi reveal insights into the obligate biotrophic and pathogenic lifestyle of Synchytrium endobioticum.</title>
        <authorList>
            <person name="van de Vossenberg B.T.L.H."/>
            <person name="Warris S."/>
            <person name="Nguyen H.D.T."/>
            <person name="van Gent-Pelzer M.P.E."/>
            <person name="Joly D.L."/>
            <person name="van de Geest H.C."/>
            <person name="Bonants P.J.M."/>
            <person name="Smith D.S."/>
            <person name="Levesque C.A."/>
            <person name="van der Lee T.A.J."/>
        </authorList>
    </citation>
    <scope>NUCLEOTIDE SEQUENCE [LARGE SCALE GENOMIC DNA]</scope>
    <source>
        <strain evidence="15 16">JEL517</strain>
    </source>
</reference>
<dbReference type="InterPro" id="IPR008984">
    <property type="entry name" value="SMAD_FHA_dom_sf"/>
</dbReference>
<keyword evidence="10" id="KW-0811">Translocation</keyword>
<evidence type="ECO:0000256" key="2">
    <source>
        <dbReference type="ARBA" id="ARBA00022490"/>
    </source>
</evidence>
<feature type="compositionally biased region" description="Basic and acidic residues" evidence="12">
    <location>
        <begin position="669"/>
        <end position="678"/>
    </location>
</feature>
<dbReference type="Pfam" id="PF12473">
    <property type="entry name" value="DUF3694"/>
    <property type="match status" value="1"/>
</dbReference>
<dbReference type="InterPro" id="IPR027417">
    <property type="entry name" value="P-loop_NTPase"/>
</dbReference>
<dbReference type="Gene3D" id="3.40.850.10">
    <property type="entry name" value="Kinesin motor domain"/>
    <property type="match status" value="1"/>
</dbReference>
<dbReference type="GO" id="GO:0005643">
    <property type="term" value="C:nuclear pore"/>
    <property type="evidence" value="ECO:0007669"/>
    <property type="project" value="UniProtKB-SubCell"/>
</dbReference>
<evidence type="ECO:0000256" key="4">
    <source>
        <dbReference type="ARBA" id="ARBA00022741"/>
    </source>
</evidence>
<feature type="coiled-coil region" evidence="11">
    <location>
        <begin position="747"/>
        <end position="774"/>
    </location>
</feature>
<dbReference type="GO" id="GO:0005874">
    <property type="term" value="C:microtubule"/>
    <property type="evidence" value="ECO:0007669"/>
    <property type="project" value="UniProtKB-KW"/>
</dbReference>
<dbReference type="STRING" id="1806994.A0A507BSE4"/>
<evidence type="ECO:0000313" key="16">
    <source>
        <dbReference type="Proteomes" id="UP000319731"/>
    </source>
</evidence>
<dbReference type="Pfam" id="PF07575">
    <property type="entry name" value="Nucleopor_Nup85"/>
    <property type="match status" value="1"/>
</dbReference>
<feature type="region of interest" description="Disordered" evidence="12">
    <location>
        <begin position="595"/>
        <end position="626"/>
    </location>
</feature>
<dbReference type="SUPFAM" id="SSF49879">
    <property type="entry name" value="SMAD/FHA domain"/>
    <property type="match status" value="1"/>
</dbReference>
<dbReference type="GO" id="GO:0010970">
    <property type="term" value="P:transport along microtubule"/>
    <property type="evidence" value="ECO:0007669"/>
    <property type="project" value="UniProtKB-ARBA"/>
</dbReference>
<comment type="subcellular location">
    <subcellularLocation>
        <location evidence="1">Cytoplasm</location>
        <location evidence="1">Cytoskeleton</location>
    </subcellularLocation>
    <subcellularLocation>
        <location evidence="10">Nucleus</location>
        <location evidence="10">Nuclear pore complex</location>
    </subcellularLocation>
</comment>
<keyword evidence="4 9" id="KW-0547">Nucleotide-binding</keyword>
<dbReference type="InterPro" id="IPR036961">
    <property type="entry name" value="Kinesin_motor_dom_sf"/>
</dbReference>
<evidence type="ECO:0000256" key="1">
    <source>
        <dbReference type="ARBA" id="ARBA00004245"/>
    </source>
</evidence>
<dbReference type="Gene3D" id="2.30.29.30">
    <property type="entry name" value="Pleckstrin-homology domain (PH domain)/Phosphotyrosine-binding domain (PTB)"/>
    <property type="match status" value="1"/>
</dbReference>
<evidence type="ECO:0000256" key="7">
    <source>
        <dbReference type="ARBA" id="ARBA00023175"/>
    </source>
</evidence>
<keyword evidence="10" id="KW-0472">Membrane</keyword>
<comment type="caution">
    <text evidence="15">The sequence shown here is derived from an EMBL/GenBank/DDBJ whole genome shotgun (WGS) entry which is preliminary data.</text>
</comment>
<dbReference type="SUPFAM" id="SSF52540">
    <property type="entry name" value="P-loop containing nucleoside triphosphate hydrolases"/>
    <property type="match status" value="1"/>
</dbReference>
<evidence type="ECO:0000259" key="14">
    <source>
        <dbReference type="PROSITE" id="PS50067"/>
    </source>
</evidence>
<sequence length="2571" mass="285955">MSAVKVVLRARPLSLKEEQKRARIILDFPDKTHALLARPYQSLLSSSTSHSGIQSPSASDPSLNDDPLQRTFTFDHCLWSTAQDRPHYASQQHVYDVVGKELVDHVLQGYNVCVLAYGQTGAGKTYTMMGNNTETGLVGLMCEAILGAEEESSWRREFEVSYMEIYNEKVRDLLNPNNRGNLRVREHPSLGPYVEDLSKSVVSSHSETLSLLLAGNKSRTVAATNMNDTSSRSHAVFVLTITQKHVDPTTQMTTEKLSRACFVDLAGSERADVSGTSGVRLKEGSQINKSLTSLCKVISLLAERSTKANNSSLHIPYRDSVLTWLLKDCLGGNSKTTLLALVSPTDSCHNETLSTLRFAERAKKVINTPVVNEDANGRFIRELQEEVERLRSQLDSYSSSKTVRGMVDLTMGGEEAIQGVQDELLASKKLLDEMMESYEDKLRKTETIQHDRDRALEELGIVLDVTSPNGVGGVYTPKTIPHLVNLNEDPFMSECLIYKISPLITRVGRAGTHPSPDIGLTGDNILPDHCHFATDDDGSVTVTPSDNERAVVLVNGRRIDGKKRLKSAYRIIIGDHIFRFNHPQELQRDRNHQQLIRTASPDPRRPSLDSSAGSRNASPEPPLSSSVVDWSFAVKEREQWDAQTASSIYSSGSDITMEPFKKPASVKPTQKDRIKKEEWDDQAQKIAELEQEISLARTHIADMEAGMNIGSDHSYGRSPSSNKSSPRQNVSVITVGGLQITVGGSAIARMEKEVARESERLKTLERKLESERSALYRKISGDSLRAAYNNANNINGSNVNALSEQELQLMTKAGTKWRGRRWVSFSKQLEGLKKILKEANVMSIELAAGVAYAPFCGHLSQKTSFWEVSDVTSPSYDDDNVDEETGGSSQVGIGVLVLDAKHESVYVWPLSYLNERLPYMRAMFNYYEGTLNSPITPITKPTDVDAVFGGRPGSKSRPWFTQIGTTYISARNLIRRTSKEVVSSVFSSEGDILGWLKLKIEPVGSVSTPTMGNPRLLPLQTSQYSDLDELVIGTDLIFEVSITQLSGISESDWTQVHAQLRLSTFSNGASVEKDKIYSTEPAIGFGRYPITWNFSQTISLKVDQNVKQIIERGTIEIEVFGRRRKEVSEVIAEVFGFRSEVDDILSNESLDSSPRLPDAERPSVVKSPEEIESELAEAQSTSIVATIRKRAAEMKIKQDQERITSRSGSSDGIGRGKIVYMGHGSNGHNRQELPNVWKTVEVIARSMPLPGNSTKNSGSSLNSSRTQVANLRRSSTSTFQSTTTTAEGKKTRLDAILQTRVLELSSDGEFRDVPIQCTLPQTTTPIFQLRQGLQRRIALRIRYSSDPKYITSMRITSISIGGAYIESAYTPRKSSASGPSARNSVVQMHSTPSSARSSVAGPNNRSSVVSLIQGHISNVNNGVNSLNGSGRTVYIRHDEIARQKASKDLSAGKAQVDVVFTWESGSPETDRETEDGKKVFATLSVEAVVDGGAVDSTLSFSTLISFVVLPRMPPAPILSPGRLSNFISSLVGGTPPTLITHATSLFELLVKQLPSRTSYWRALDTGNEYVRGEEVLNGWTPRGRELVAKYIQDHEKSLLQRDVEVWRGRWLEASEWVNSRGNIGAWSADDSGEIERRVVELWKGLVRSSSKKYYDTLLGIESGGSGSDDGDEVGATWAMEVKAIPQRNPVVTHRGYLHTPDDAKGTLSSSSSAPLVFNPNATWNRRYFVLQRPYLFMYVDDSLRDEINIITVRDVRVQWDTDIEELLHRSNTFSMYSNSRSYLFQAGNEQETADWNIEYAYLDASSASGKKNLRDLKFEAQAKHNLTQAKMEMDLEEEVREAYENVAPPLLKLGICKEGTVRTSLLALNRSLRGRLAPWGDSIAVHPAARLPIEHLDQTSRQRAHVKHAQDQQVTVVALKPFNETRKLFVERTFEIYATLQNPTILATNPTRSSNNSHSTMMMDVEDDDDASGLYGGVDDNDVAYASRVTAEHIVTVSSLYRTELKHHIKSLDRDTHESEVEVFQSMHSIWELCEIIYMNLDDMIPISTVLQSWLNTNYRGPSPKVASALNDLPGEALAANKSFWQYVHQCTLRGMHTIAVALLERLPYYKDSPKGPVNRVKQIVRQVTSKMSIIEVDERFEAIRESCLSALASNALVDKLGTRTQDVEGFKVLFKILSGDEKTIIEKSADWREGLVALAMYSRPSIKATELSELLFPLNYIIDKSEPLDAALVAFIHQDMMAARRHCAHIDFWLVTHLFDVLDRYGKSIRIGGSNNGNRTFGDLSSRGLLAESTLSTLWEEDKFAAASQRSNMREWTILNYAEQLLPHPELFVMGVEYLSYCPTIGLPYMIETILHHSPSSSPAQVERILKLAHKHKLDLVEKEVHRIMAQVELHRGHLVQALTHYALAGEPHRAAVLVNAAMSECHKTGILVDGLVTVKTDIPAIEFFNAYQQVREWYKTGDHYKAASKIILLMTSGIAPHSFWGMLLLDALPMLEGTQVVFGVADTYELMRCLQYICTSHKSAEYLGMYGQEGHAYGGKRGLSSANLDVIRAALARNLARAMVVELER</sequence>
<keyword evidence="7 9" id="KW-0505">Motor protein</keyword>
<feature type="region of interest" description="Disordered" evidence="12">
    <location>
        <begin position="1249"/>
        <end position="1285"/>
    </location>
</feature>
<dbReference type="Pfam" id="PF16183">
    <property type="entry name" value="Kinesin_assoc"/>
    <property type="match status" value="1"/>
</dbReference>
<dbReference type="SMART" id="SM00233">
    <property type="entry name" value="PH"/>
    <property type="match status" value="1"/>
</dbReference>
<accession>A0A507BSE4</accession>
<comment type="similarity">
    <text evidence="9">Belongs to the TRAFAC class myosin-kinesin ATPase superfamily. Kinesin family.</text>
</comment>
<evidence type="ECO:0000256" key="10">
    <source>
        <dbReference type="RuleBase" id="RU365073"/>
    </source>
</evidence>
<evidence type="ECO:0000256" key="11">
    <source>
        <dbReference type="SAM" id="Coils"/>
    </source>
</evidence>
<keyword evidence="10" id="KW-0653">Protein transport</keyword>
<evidence type="ECO:0000256" key="5">
    <source>
        <dbReference type="ARBA" id="ARBA00022840"/>
    </source>
</evidence>
<proteinExistence type="inferred from homology"/>
<dbReference type="SUPFAM" id="SSF50729">
    <property type="entry name" value="PH domain-like"/>
    <property type="match status" value="1"/>
</dbReference>
<dbReference type="GO" id="GO:0008017">
    <property type="term" value="F:microtubule binding"/>
    <property type="evidence" value="ECO:0007669"/>
    <property type="project" value="InterPro"/>
</dbReference>
<dbReference type="PROSITE" id="PS50067">
    <property type="entry name" value="KINESIN_MOTOR_2"/>
    <property type="match status" value="1"/>
</dbReference>
<dbReference type="OrthoDB" id="3176171at2759"/>
<comment type="similarity">
    <text evidence="10">Belongs to the nucleoporin Nup85 family.</text>
</comment>
<gene>
    <name evidence="15" type="ORF">SmJEL517_g04804</name>
</gene>
<comment type="subunit">
    <text evidence="10">Component of the nuclear pore complex (NPC).</text>
</comment>
<keyword evidence="2" id="KW-0963">Cytoplasm</keyword>
<feature type="compositionally biased region" description="Polar residues" evidence="12">
    <location>
        <begin position="1372"/>
        <end position="1403"/>
    </location>
</feature>
<keyword evidence="3" id="KW-0493">Microtubule</keyword>
<comment type="function">
    <text evidence="10">Functions as a component of the nuclear pore complex (NPC).</text>
</comment>
<evidence type="ECO:0000313" key="15">
    <source>
        <dbReference type="EMBL" id="TPX31997.1"/>
    </source>
</evidence>
<dbReference type="InterPro" id="IPR011502">
    <property type="entry name" value="Nucleoporin_Nup85"/>
</dbReference>
<evidence type="ECO:0000259" key="13">
    <source>
        <dbReference type="PROSITE" id="PS50003"/>
    </source>
</evidence>
<feature type="compositionally biased region" description="Polar residues" evidence="12">
    <location>
        <begin position="612"/>
        <end position="626"/>
    </location>
</feature>
<dbReference type="RefSeq" id="XP_031023293.1">
    <property type="nucleotide sequence ID" value="XM_031170732.1"/>
</dbReference>
<keyword evidence="10" id="KW-0813">Transport</keyword>
<dbReference type="Gene3D" id="2.60.200.20">
    <property type="match status" value="1"/>
</dbReference>
<dbReference type="InterPro" id="IPR032405">
    <property type="entry name" value="Kinesin_assoc"/>
</dbReference>
<name>A0A507BSE4_9FUNG</name>
<dbReference type="Pfam" id="PF00225">
    <property type="entry name" value="Kinesin"/>
    <property type="match status" value="1"/>
</dbReference>
<feature type="region of interest" description="Disordered" evidence="12">
    <location>
        <begin position="652"/>
        <end position="678"/>
    </location>
</feature>
<dbReference type="Pfam" id="PF00169">
    <property type="entry name" value="PH"/>
    <property type="match status" value="1"/>
</dbReference>
<dbReference type="Proteomes" id="UP000319731">
    <property type="component" value="Unassembled WGS sequence"/>
</dbReference>
<evidence type="ECO:0000256" key="3">
    <source>
        <dbReference type="ARBA" id="ARBA00022701"/>
    </source>
</evidence>
<dbReference type="GO" id="GO:0051028">
    <property type="term" value="P:mRNA transport"/>
    <property type="evidence" value="ECO:0007669"/>
    <property type="project" value="UniProtKB-KW"/>
</dbReference>
<feature type="compositionally biased region" description="Polar residues" evidence="12">
    <location>
        <begin position="717"/>
        <end position="728"/>
    </location>
</feature>
<feature type="domain" description="PH" evidence="13">
    <location>
        <begin position="1690"/>
        <end position="1804"/>
    </location>
</feature>
<keyword evidence="16" id="KW-1185">Reference proteome</keyword>
<dbReference type="EMBL" id="QEAO01000036">
    <property type="protein sequence ID" value="TPX31997.1"/>
    <property type="molecule type" value="Genomic_DNA"/>
</dbReference>
<dbReference type="GO" id="GO:0031965">
    <property type="term" value="C:nuclear membrane"/>
    <property type="evidence" value="ECO:0007669"/>
    <property type="project" value="UniProtKB-UniRule"/>
</dbReference>
<feature type="binding site" evidence="9">
    <location>
        <begin position="118"/>
        <end position="125"/>
    </location>
    <ligand>
        <name>ATP</name>
        <dbReference type="ChEBI" id="CHEBI:30616"/>
    </ligand>
</feature>
<evidence type="ECO:0000256" key="8">
    <source>
        <dbReference type="ARBA" id="ARBA00023212"/>
    </source>
</evidence>
<feature type="region of interest" description="Disordered" evidence="12">
    <location>
        <begin position="708"/>
        <end position="728"/>
    </location>
</feature>
<dbReference type="PANTHER" id="PTHR47117">
    <property type="entry name" value="STAR-RELATED LIPID TRANSFER PROTEIN 9"/>
    <property type="match status" value="1"/>
</dbReference>
<dbReference type="PROSITE" id="PS50003">
    <property type="entry name" value="PH_DOMAIN"/>
    <property type="match status" value="1"/>
</dbReference>
<keyword evidence="10" id="KW-0906">Nuclear pore complex</keyword>
<dbReference type="Gene3D" id="6.10.250.2520">
    <property type="match status" value="1"/>
</dbReference>
<feature type="compositionally biased region" description="Low complexity" evidence="12">
    <location>
        <begin position="1252"/>
        <end position="1264"/>
    </location>
</feature>
<keyword evidence="6 11" id="KW-0175">Coiled coil</keyword>
<dbReference type="InterPro" id="IPR022164">
    <property type="entry name" value="Kinesin-like"/>
</dbReference>
<dbReference type="GO" id="GO:0003777">
    <property type="term" value="F:microtubule motor activity"/>
    <property type="evidence" value="ECO:0007669"/>
    <property type="project" value="InterPro"/>
</dbReference>
<dbReference type="SMART" id="SM00129">
    <property type="entry name" value="KISc"/>
    <property type="match status" value="1"/>
</dbReference>
<evidence type="ECO:0000256" key="9">
    <source>
        <dbReference type="PROSITE-ProRule" id="PRU00283"/>
    </source>
</evidence>
<feature type="region of interest" description="Disordered" evidence="12">
    <location>
        <begin position="1371"/>
        <end position="1403"/>
    </location>
</feature>
<keyword evidence="8" id="KW-0206">Cytoskeleton</keyword>
<feature type="domain" description="Kinesin motor" evidence="14">
    <location>
        <begin position="3"/>
        <end position="365"/>
    </location>
</feature>
<keyword evidence="5 9" id="KW-0067">ATP-binding</keyword>
<organism evidence="15 16">
    <name type="scientific">Synchytrium microbalum</name>
    <dbReference type="NCBI Taxonomy" id="1806994"/>
    <lineage>
        <taxon>Eukaryota</taxon>
        <taxon>Fungi</taxon>
        <taxon>Fungi incertae sedis</taxon>
        <taxon>Chytridiomycota</taxon>
        <taxon>Chytridiomycota incertae sedis</taxon>
        <taxon>Chytridiomycetes</taxon>
        <taxon>Synchytriales</taxon>
        <taxon>Synchytriaceae</taxon>
        <taxon>Synchytrium</taxon>
    </lineage>
</organism>
<evidence type="ECO:0000256" key="6">
    <source>
        <dbReference type="ARBA" id="ARBA00023054"/>
    </source>
</evidence>
<dbReference type="PRINTS" id="PR00380">
    <property type="entry name" value="KINESINHEAVY"/>
</dbReference>
<evidence type="ECO:0000256" key="12">
    <source>
        <dbReference type="SAM" id="MobiDB-lite"/>
    </source>
</evidence>
<dbReference type="InterPro" id="IPR001752">
    <property type="entry name" value="Kinesin_motor_dom"/>
</dbReference>
<dbReference type="GO" id="GO:0005524">
    <property type="term" value="F:ATP binding"/>
    <property type="evidence" value="ECO:0007669"/>
    <property type="project" value="UniProtKB-UniRule"/>
</dbReference>
<feature type="compositionally biased region" description="Low complexity" evidence="12">
    <location>
        <begin position="1274"/>
        <end position="1285"/>
    </location>
</feature>
<dbReference type="GO" id="GO:0015031">
    <property type="term" value="P:protein transport"/>
    <property type="evidence" value="ECO:0007669"/>
    <property type="project" value="UniProtKB-KW"/>
</dbReference>
<dbReference type="InterPro" id="IPR011993">
    <property type="entry name" value="PH-like_dom_sf"/>
</dbReference>